<dbReference type="Proteomes" id="UP001210169">
    <property type="component" value="Chromosome"/>
</dbReference>
<evidence type="ECO:0000256" key="1">
    <source>
        <dbReference type="SAM" id="SignalP"/>
    </source>
</evidence>
<keyword evidence="5" id="KW-1185">Reference proteome</keyword>
<protein>
    <submittedName>
        <fullName evidence="2">Uncharacterized protein</fullName>
    </submittedName>
</protein>
<feature type="chain" id="PRO_5045018925" evidence="1">
    <location>
        <begin position="27"/>
        <end position="231"/>
    </location>
</feature>
<feature type="signal peptide" evidence="1">
    <location>
        <begin position="1"/>
        <end position="26"/>
    </location>
</feature>
<reference evidence="2 4" key="1">
    <citation type="submission" date="2019-12" db="EMBL/GenBank/DDBJ databases">
        <title>Whole genome shotgun sequence of Streptomyces libani subsp. libani NBRC 13452.</title>
        <authorList>
            <person name="Ichikawa N."/>
            <person name="Kimura A."/>
            <person name="Kitahashi Y."/>
            <person name="Komaki H."/>
            <person name="Tamura T."/>
        </authorList>
    </citation>
    <scope>NUCLEOTIDE SEQUENCE [LARGE SCALE GENOMIC DNA]</scope>
    <source>
        <strain evidence="2 4">NBRC 13452</strain>
    </source>
</reference>
<dbReference type="Proteomes" id="UP000429552">
    <property type="component" value="Unassembled WGS sequence"/>
</dbReference>
<evidence type="ECO:0000313" key="2">
    <source>
        <dbReference type="EMBL" id="GFE27025.1"/>
    </source>
</evidence>
<reference evidence="3 5" key="2">
    <citation type="submission" date="2022-12" db="EMBL/GenBank/DDBJ databases">
        <authorList>
            <person name="Ruckert C."/>
            <person name="Busche T."/>
            <person name="Kalinowski J."/>
            <person name="Wittmann C."/>
        </authorList>
    </citation>
    <scope>NUCLEOTIDE SEQUENCE [LARGE SCALE GENOMIC DNA]</scope>
    <source>
        <strain evidence="3 5">DSM 40276</strain>
    </source>
</reference>
<proteinExistence type="predicted"/>
<name>A0A640TY85_STRNI</name>
<dbReference type="RefSeq" id="WP_159491558.1">
    <property type="nucleotide sequence ID" value="NZ_BLIP01000003.1"/>
</dbReference>
<keyword evidence="1" id="KW-0732">Signal</keyword>
<accession>A0A640TY85</accession>
<evidence type="ECO:0000313" key="3">
    <source>
        <dbReference type="EMBL" id="WAU08992.1"/>
    </source>
</evidence>
<evidence type="ECO:0000313" key="5">
    <source>
        <dbReference type="Proteomes" id="UP001210169"/>
    </source>
</evidence>
<dbReference type="EMBL" id="CP114203">
    <property type="protein sequence ID" value="WAU08992.1"/>
    <property type="molecule type" value="Genomic_DNA"/>
</dbReference>
<evidence type="ECO:0000313" key="4">
    <source>
        <dbReference type="Proteomes" id="UP000429552"/>
    </source>
</evidence>
<dbReference type="EMBL" id="BLIP01000003">
    <property type="protein sequence ID" value="GFE27025.1"/>
    <property type="molecule type" value="Genomic_DNA"/>
</dbReference>
<organism evidence="2 4">
    <name type="scientific">Streptomyces nigrescens</name>
    <dbReference type="NCBI Taxonomy" id="1920"/>
    <lineage>
        <taxon>Bacteria</taxon>
        <taxon>Bacillati</taxon>
        <taxon>Actinomycetota</taxon>
        <taxon>Actinomycetes</taxon>
        <taxon>Kitasatosporales</taxon>
        <taxon>Streptomycetaceae</taxon>
        <taxon>Streptomyces</taxon>
    </lineage>
</organism>
<sequence length="231" mass="24346">MNLMRMGVVAGALTTAVAFTVPVASAAEPELKTVNGHTDKWVNEATPTVEYKNGLKDTDVARVKEALEQCKSQSVSCASTTVGTPEKVTKWFDVENAGTGTGPLENCGPGQTDLKEQMGGMHAFAWGWNVGGNIDIELAKGVGIGVSAQYNETHTETKTGSIDVTVKPGWRGMLKVGHDMERVTSDVTIQGGKFGGAKISGVRTEIPLKEGAAPRAGSDLVQCGEKLLIEQ</sequence>
<dbReference type="GeneID" id="301336889"/>
<dbReference type="AlphaFoldDB" id="A0A640TY85"/>
<gene>
    <name evidence="2" type="ORF">Sliba_74780</name>
    <name evidence="3" type="ORF">STRNI_007747</name>
</gene>